<reference evidence="9" key="2">
    <citation type="submission" date="2012-11" db="EMBL/GenBank/DDBJ databases">
        <authorList>
            <person name="Kuo A."/>
            <person name="Curtis B.A."/>
            <person name="Tanifuji G."/>
            <person name="Burki F."/>
            <person name="Gruber A."/>
            <person name="Irimia M."/>
            <person name="Maruyama S."/>
            <person name="Arias M.C."/>
            <person name="Ball S.G."/>
            <person name="Gile G.H."/>
            <person name="Hirakawa Y."/>
            <person name="Hopkins J.F."/>
            <person name="Rensing S.A."/>
            <person name="Schmutz J."/>
            <person name="Symeonidi A."/>
            <person name="Elias M."/>
            <person name="Eveleigh R.J."/>
            <person name="Herman E.K."/>
            <person name="Klute M.J."/>
            <person name="Nakayama T."/>
            <person name="Obornik M."/>
            <person name="Reyes-Prieto A."/>
            <person name="Armbrust E.V."/>
            <person name="Aves S.J."/>
            <person name="Beiko R.G."/>
            <person name="Coutinho P."/>
            <person name="Dacks J.B."/>
            <person name="Durnford D.G."/>
            <person name="Fast N.M."/>
            <person name="Green B.R."/>
            <person name="Grisdale C."/>
            <person name="Hempe F."/>
            <person name="Henrissat B."/>
            <person name="Hoppner M.P."/>
            <person name="Ishida K.-I."/>
            <person name="Kim E."/>
            <person name="Koreny L."/>
            <person name="Kroth P.G."/>
            <person name="Liu Y."/>
            <person name="Malik S.-B."/>
            <person name="Maier U.G."/>
            <person name="McRose D."/>
            <person name="Mock T."/>
            <person name="Neilson J.A."/>
            <person name="Onodera N.T."/>
            <person name="Poole A.M."/>
            <person name="Pritham E.J."/>
            <person name="Richards T.A."/>
            <person name="Rocap G."/>
            <person name="Roy S.W."/>
            <person name="Sarai C."/>
            <person name="Schaack S."/>
            <person name="Shirato S."/>
            <person name="Slamovits C.H."/>
            <person name="Spencer D.F."/>
            <person name="Suzuki S."/>
            <person name="Worden A.Z."/>
            <person name="Zauner S."/>
            <person name="Barry K."/>
            <person name="Bell C."/>
            <person name="Bharti A.K."/>
            <person name="Crow J.A."/>
            <person name="Grimwood J."/>
            <person name="Kramer R."/>
            <person name="Lindquist E."/>
            <person name="Lucas S."/>
            <person name="Salamov A."/>
            <person name="McFadden G.I."/>
            <person name="Lane C.E."/>
            <person name="Keeling P.J."/>
            <person name="Gray M.W."/>
            <person name="Grigoriev I.V."/>
            <person name="Archibald J.M."/>
        </authorList>
    </citation>
    <scope>NUCLEOTIDE SEQUENCE</scope>
    <source>
        <strain evidence="9">CCMP2712</strain>
    </source>
</reference>
<dbReference type="EMBL" id="JH993011">
    <property type="protein sequence ID" value="EKX43269.1"/>
    <property type="molecule type" value="Genomic_DNA"/>
</dbReference>
<keyword evidence="1" id="KW-0805">Transcription regulation</keyword>
<dbReference type="Proteomes" id="UP000011087">
    <property type="component" value="Unassembled WGS sequence"/>
</dbReference>
<keyword evidence="9" id="KW-1185">Reference proteome</keyword>
<dbReference type="GeneID" id="17299997"/>
<gene>
    <name evidence="7" type="ORF">GUITHDRAFT_140588</name>
</gene>
<dbReference type="HOGENOM" id="CLU_1374529_0_0_1"/>
<dbReference type="Pfam" id="PF02042">
    <property type="entry name" value="RWP-RK"/>
    <property type="match status" value="1"/>
</dbReference>
<keyword evidence="3" id="KW-0804">Transcription</keyword>
<keyword evidence="2" id="KW-0238">DNA-binding</keyword>
<evidence type="ECO:0000313" key="7">
    <source>
        <dbReference type="EMBL" id="EKX43269.1"/>
    </source>
</evidence>
<evidence type="ECO:0000259" key="6">
    <source>
        <dbReference type="PROSITE" id="PS51519"/>
    </source>
</evidence>
<dbReference type="GO" id="GO:0003677">
    <property type="term" value="F:DNA binding"/>
    <property type="evidence" value="ECO:0007669"/>
    <property type="project" value="UniProtKB-KW"/>
</dbReference>
<evidence type="ECO:0000256" key="4">
    <source>
        <dbReference type="ARBA" id="ARBA00023242"/>
    </source>
</evidence>
<accession>L1J5A2</accession>
<organism evidence="7">
    <name type="scientific">Guillardia theta (strain CCMP2712)</name>
    <name type="common">Cryptophyte</name>
    <dbReference type="NCBI Taxonomy" id="905079"/>
    <lineage>
        <taxon>Eukaryota</taxon>
        <taxon>Cryptophyceae</taxon>
        <taxon>Pyrenomonadales</taxon>
        <taxon>Geminigeraceae</taxon>
        <taxon>Guillardia</taxon>
    </lineage>
</organism>
<reference evidence="8" key="3">
    <citation type="submission" date="2016-03" db="UniProtKB">
        <authorList>
            <consortium name="EnsemblProtists"/>
        </authorList>
    </citation>
    <scope>IDENTIFICATION</scope>
</reference>
<protein>
    <recommendedName>
        <fullName evidence="6">RWP-RK domain-containing protein</fullName>
    </recommendedName>
</protein>
<evidence type="ECO:0000313" key="9">
    <source>
        <dbReference type="Proteomes" id="UP000011087"/>
    </source>
</evidence>
<evidence type="ECO:0000256" key="3">
    <source>
        <dbReference type="ARBA" id="ARBA00023163"/>
    </source>
</evidence>
<feature type="region of interest" description="Disordered" evidence="5">
    <location>
        <begin position="139"/>
        <end position="164"/>
    </location>
</feature>
<reference evidence="7 9" key="1">
    <citation type="journal article" date="2012" name="Nature">
        <title>Algal genomes reveal evolutionary mosaicism and the fate of nucleomorphs.</title>
        <authorList>
            <consortium name="DOE Joint Genome Institute"/>
            <person name="Curtis B.A."/>
            <person name="Tanifuji G."/>
            <person name="Burki F."/>
            <person name="Gruber A."/>
            <person name="Irimia M."/>
            <person name="Maruyama S."/>
            <person name="Arias M.C."/>
            <person name="Ball S.G."/>
            <person name="Gile G.H."/>
            <person name="Hirakawa Y."/>
            <person name="Hopkins J.F."/>
            <person name="Kuo A."/>
            <person name="Rensing S.A."/>
            <person name="Schmutz J."/>
            <person name="Symeonidi A."/>
            <person name="Elias M."/>
            <person name="Eveleigh R.J."/>
            <person name="Herman E.K."/>
            <person name="Klute M.J."/>
            <person name="Nakayama T."/>
            <person name="Obornik M."/>
            <person name="Reyes-Prieto A."/>
            <person name="Armbrust E.V."/>
            <person name="Aves S.J."/>
            <person name="Beiko R.G."/>
            <person name="Coutinho P."/>
            <person name="Dacks J.B."/>
            <person name="Durnford D.G."/>
            <person name="Fast N.M."/>
            <person name="Green B.R."/>
            <person name="Grisdale C.J."/>
            <person name="Hempel F."/>
            <person name="Henrissat B."/>
            <person name="Hoppner M.P."/>
            <person name="Ishida K."/>
            <person name="Kim E."/>
            <person name="Koreny L."/>
            <person name="Kroth P.G."/>
            <person name="Liu Y."/>
            <person name="Malik S.B."/>
            <person name="Maier U.G."/>
            <person name="McRose D."/>
            <person name="Mock T."/>
            <person name="Neilson J.A."/>
            <person name="Onodera N.T."/>
            <person name="Poole A.M."/>
            <person name="Pritham E.J."/>
            <person name="Richards T.A."/>
            <person name="Rocap G."/>
            <person name="Roy S.W."/>
            <person name="Sarai C."/>
            <person name="Schaack S."/>
            <person name="Shirato S."/>
            <person name="Slamovits C.H."/>
            <person name="Spencer D.F."/>
            <person name="Suzuki S."/>
            <person name="Worden A.Z."/>
            <person name="Zauner S."/>
            <person name="Barry K."/>
            <person name="Bell C."/>
            <person name="Bharti A.K."/>
            <person name="Crow J.A."/>
            <person name="Grimwood J."/>
            <person name="Kramer R."/>
            <person name="Lindquist E."/>
            <person name="Lucas S."/>
            <person name="Salamov A."/>
            <person name="McFadden G.I."/>
            <person name="Lane C.E."/>
            <person name="Keeling P.J."/>
            <person name="Gray M.W."/>
            <person name="Grigoriev I.V."/>
            <person name="Archibald J.M."/>
        </authorList>
    </citation>
    <scope>NUCLEOTIDE SEQUENCE</scope>
    <source>
        <strain evidence="7 9">CCMP2712</strain>
    </source>
</reference>
<feature type="domain" description="RWP-RK" evidence="6">
    <location>
        <begin position="18"/>
        <end position="107"/>
    </location>
</feature>
<dbReference type="InterPro" id="IPR003035">
    <property type="entry name" value="RWP-RK_dom"/>
</dbReference>
<dbReference type="PaxDb" id="55529-EKX43269"/>
<evidence type="ECO:0000313" key="8">
    <source>
        <dbReference type="EnsemblProtists" id="EKX43269"/>
    </source>
</evidence>
<sequence>MSFMSDQFAAKRNLVRDQVVIYPRRKSGQANRDLGIVVLNRDMIDSLCWLPLPSAAEILKISPTALKTACRSLGIIRWPYSRAETRCVPSPAAASIPAVPVAAQRKEVPSKPVKVEVASPPEQPSVSAIIKSVKEEQQLLASESSETEGTTNDECDSLQTSDDEISHLLTGHEDDLAWLAAGLVPNPELEFHAPLPCSA</sequence>
<dbReference type="PROSITE" id="PS51519">
    <property type="entry name" value="RWP_RK"/>
    <property type="match status" value="1"/>
</dbReference>
<feature type="compositionally biased region" description="Low complexity" evidence="5">
    <location>
        <begin position="139"/>
        <end position="148"/>
    </location>
</feature>
<proteinExistence type="predicted"/>
<dbReference type="EnsemblProtists" id="EKX43269">
    <property type="protein sequence ID" value="EKX43269"/>
    <property type="gene ID" value="GUITHDRAFT_140588"/>
</dbReference>
<evidence type="ECO:0000256" key="1">
    <source>
        <dbReference type="ARBA" id="ARBA00023015"/>
    </source>
</evidence>
<evidence type="ECO:0000256" key="2">
    <source>
        <dbReference type="ARBA" id="ARBA00023125"/>
    </source>
</evidence>
<keyword evidence="4" id="KW-0539">Nucleus</keyword>
<dbReference type="AlphaFoldDB" id="L1J5A2"/>
<dbReference type="RefSeq" id="XP_005830249.1">
    <property type="nucleotide sequence ID" value="XM_005830192.1"/>
</dbReference>
<name>L1J5A2_GUITC</name>
<dbReference type="KEGG" id="gtt:GUITHDRAFT_140588"/>
<evidence type="ECO:0000256" key="5">
    <source>
        <dbReference type="SAM" id="MobiDB-lite"/>
    </source>
</evidence>